<dbReference type="InterPro" id="IPR005119">
    <property type="entry name" value="LysR_subst-bd"/>
</dbReference>
<dbReference type="Pfam" id="PF00126">
    <property type="entry name" value="HTH_1"/>
    <property type="match status" value="1"/>
</dbReference>
<keyword evidence="4" id="KW-0804">Transcription</keyword>
<evidence type="ECO:0000256" key="3">
    <source>
        <dbReference type="ARBA" id="ARBA00023125"/>
    </source>
</evidence>
<dbReference type="PROSITE" id="PS50931">
    <property type="entry name" value="HTH_LYSR"/>
    <property type="match status" value="1"/>
</dbReference>
<dbReference type="InterPro" id="IPR036388">
    <property type="entry name" value="WH-like_DNA-bd_sf"/>
</dbReference>
<keyword evidence="2" id="KW-0805">Transcription regulation</keyword>
<organism evidence="6 7">
    <name type="scientific">Pseudomonas oryzihabitans</name>
    <dbReference type="NCBI Taxonomy" id="47885"/>
    <lineage>
        <taxon>Bacteria</taxon>
        <taxon>Pseudomonadati</taxon>
        <taxon>Pseudomonadota</taxon>
        <taxon>Gammaproteobacteria</taxon>
        <taxon>Pseudomonadales</taxon>
        <taxon>Pseudomonadaceae</taxon>
        <taxon>Pseudomonas</taxon>
    </lineage>
</organism>
<dbReference type="OrthoDB" id="6085485at2"/>
<evidence type="ECO:0000313" key="6">
    <source>
        <dbReference type="EMBL" id="ALZ84888.1"/>
    </source>
</evidence>
<proteinExistence type="inferred from homology"/>
<dbReference type="Proteomes" id="UP000064137">
    <property type="component" value="Chromosome"/>
</dbReference>
<protein>
    <submittedName>
        <fullName evidence="6">LysR family transcriptional regulator</fullName>
    </submittedName>
</protein>
<feature type="domain" description="HTH lysR-type" evidence="5">
    <location>
        <begin position="7"/>
        <end position="64"/>
    </location>
</feature>
<comment type="similarity">
    <text evidence="1">Belongs to the LysR transcriptional regulatory family.</text>
</comment>
<dbReference type="InterPro" id="IPR036390">
    <property type="entry name" value="WH_DNA-bd_sf"/>
</dbReference>
<dbReference type="EMBL" id="CP013987">
    <property type="protein sequence ID" value="ALZ84888.1"/>
    <property type="molecule type" value="Genomic_DNA"/>
</dbReference>
<dbReference type="SUPFAM" id="SSF46785">
    <property type="entry name" value="Winged helix' DNA-binding domain"/>
    <property type="match status" value="1"/>
</dbReference>
<dbReference type="Gene3D" id="3.40.190.290">
    <property type="match status" value="1"/>
</dbReference>
<evidence type="ECO:0000256" key="2">
    <source>
        <dbReference type="ARBA" id="ARBA00023015"/>
    </source>
</evidence>
<reference evidence="6 7" key="1">
    <citation type="submission" date="2016-01" db="EMBL/GenBank/DDBJ databases">
        <title>Annotation of Pseudomonas oryzihabitans USDA-ARS-USMARC-56511.</title>
        <authorList>
            <person name="Harhay G.P."/>
            <person name="Harhay D.M."/>
            <person name="Smith T.P.L."/>
            <person name="Bono J.L."/>
            <person name="Heaton M.P."/>
            <person name="Clawson M.L."/>
            <person name="Chitko-Mckown C.G."/>
            <person name="Capik S.F."/>
            <person name="DeDonder K.D."/>
            <person name="Apley M.D."/>
            <person name="Lubbers B.V."/>
            <person name="White B.J."/>
            <person name="Larson R.L."/>
        </authorList>
    </citation>
    <scope>NUCLEOTIDE SEQUENCE [LARGE SCALE GENOMIC DNA]</scope>
    <source>
        <strain evidence="6 7">USDA-ARS-USMARC-56511</strain>
    </source>
</reference>
<evidence type="ECO:0000256" key="4">
    <source>
        <dbReference type="ARBA" id="ARBA00023163"/>
    </source>
</evidence>
<dbReference type="PANTHER" id="PTHR30346">
    <property type="entry name" value="TRANSCRIPTIONAL DUAL REGULATOR HCAR-RELATED"/>
    <property type="match status" value="1"/>
</dbReference>
<dbReference type="AlphaFoldDB" id="A0A0U4W0I8"/>
<dbReference type="Pfam" id="PF03466">
    <property type="entry name" value="LysR_substrate"/>
    <property type="match status" value="1"/>
</dbReference>
<evidence type="ECO:0000256" key="1">
    <source>
        <dbReference type="ARBA" id="ARBA00009437"/>
    </source>
</evidence>
<accession>A0A0U4W0I8</accession>
<dbReference type="RefSeq" id="WP_059315063.1">
    <property type="nucleotide sequence ID" value="NZ_CP013987.1"/>
</dbReference>
<dbReference type="Gene3D" id="1.10.10.10">
    <property type="entry name" value="Winged helix-like DNA-binding domain superfamily/Winged helix DNA-binding domain"/>
    <property type="match status" value="1"/>
</dbReference>
<evidence type="ECO:0000259" key="5">
    <source>
        <dbReference type="PROSITE" id="PS50931"/>
    </source>
</evidence>
<evidence type="ECO:0000313" key="7">
    <source>
        <dbReference type="Proteomes" id="UP000064137"/>
    </source>
</evidence>
<name>A0A0U4W0I8_9PSED</name>
<gene>
    <name evidence="6" type="ORF">APT59_12065</name>
</gene>
<dbReference type="SUPFAM" id="SSF53850">
    <property type="entry name" value="Periplasmic binding protein-like II"/>
    <property type="match status" value="1"/>
</dbReference>
<sequence>MSDTDELTLRKLEIFLAFMRSRNLARAAAELGTSHVSVHRAIHSLENALRCPLFKHEGRTLTPLDGAFVLEARAERLMQDLAETVRLTRQAAGFSADRFRLGALYSLTVKTVPQLIMGLKLRRSELNIDLVLGSNADLAEQLHDFKLDAMLVALDDAVVDADCESVELFSDDIFLAAPIDSPFADQAEVDLRDLAGVPFVTLTQGFATFRDGRQVFAQAGFEPEVIMQVNDIFSLMSMVSSGVGYALLPGRVEAVYQNRLKLLPLAPRYRLQQRIGAVFLRSRERDPNLLAFVAECRMYARN</sequence>
<dbReference type="InterPro" id="IPR000847">
    <property type="entry name" value="LysR_HTH_N"/>
</dbReference>
<dbReference type="GO" id="GO:0003677">
    <property type="term" value="F:DNA binding"/>
    <property type="evidence" value="ECO:0007669"/>
    <property type="project" value="UniProtKB-KW"/>
</dbReference>
<dbReference type="KEGG" id="por:APT59_12065"/>
<dbReference type="PANTHER" id="PTHR30346:SF0">
    <property type="entry name" value="HCA OPERON TRANSCRIPTIONAL ACTIVATOR HCAR"/>
    <property type="match status" value="1"/>
</dbReference>
<keyword evidence="3" id="KW-0238">DNA-binding</keyword>
<dbReference type="GO" id="GO:0003700">
    <property type="term" value="F:DNA-binding transcription factor activity"/>
    <property type="evidence" value="ECO:0007669"/>
    <property type="project" value="InterPro"/>
</dbReference>
<dbReference type="GO" id="GO:0032993">
    <property type="term" value="C:protein-DNA complex"/>
    <property type="evidence" value="ECO:0007669"/>
    <property type="project" value="TreeGrafter"/>
</dbReference>